<sequence>MAFVLDASIAVSWFLRDEDSSVGDRLLSTLESTSALVPSLFWFEMRNVLVIAERRGRLALGESTRCLEQLRGLPIEDFGSGLDDAILRLARTRGISAYDVSYLALAKQQSLPLATTDRQLAAAARLENVDVIEH</sequence>
<dbReference type="PANTHER" id="PTHR35901:SF1">
    <property type="entry name" value="EXONUCLEASE VAPC9"/>
    <property type="match status" value="1"/>
</dbReference>
<evidence type="ECO:0000313" key="8">
    <source>
        <dbReference type="EMBL" id="PYB71726.1"/>
    </source>
</evidence>
<dbReference type="InterPro" id="IPR044153">
    <property type="entry name" value="PIN_Pae0151-like"/>
</dbReference>
<evidence type="ECO:0000256" key="4">
    <source>
        <dbReference type="ARBA" id="ARBA00022801"/>
    </source>
</evidence>
<dbReference type="PANTHER" id="PTHR35901">
    <property type="entry name" value="RIBONUCLEASE VAPC3"/>
    <property type="match status" value="1"/>
</dbReference>
<dbReference type="Gene3D" id="3.40.50.1010">
    <property type="entry name" value="5'-nuclease"/>
    <property type="match status" value="1"/>
</dbReference>
<keyword evidence="5 6" id="KW-0460">Magnesium</keyword>
<evidence type="ECO:0000256" key="1">
    <source>
        <dbReference type="ARBA" id="ARBA00022649"/>
    </source>
</evidence>
<dbReference type="Proteomes" id="UP000247536">
    <property type="component" value="Unassembled WGS sequence"/>
</dbReference>
<comment type="similarity">
    <text evidence="6">Belongs to the PINc/VapC protein family.</text>
</comment>
<keyword evidence="4 6" id="KW-0378">Hydrolase</keyword>
<dbReference type="InterPro" id="IPR029060">
    <property type="entry name" value="PIN-like_dom_sf"/>
</dbReference>
<feature type="domain" description="PIN" evidence="7">
    <location>
        <begin position="4"/>
        <end position="125"/>
    </location>
</feature>
<keyword evidence="9" id="KW-1185">Reference proteome</keyword>
<dbReference type="SUPFAM" id="SSF88723">
    <property type="entry name" value="PIN domain-like"/>
    <property type="match status" value="1"/>
</dbReference>
<evidence type="ECO:0000256" key="6">
    <source>
        <dbReference type="HAMAP-Rule" id="MF_00265"/>
    </source>
</evidence>
<protein>
    <recommendedName>
        <fullName evidence="6">Ribonuclease VapC</fullName>
        <shortName evidence="6">RNase VapC</shortName>
        <ecNumber evidence="6">3.1.-.-</ecNumber>
    </recommendedName>
    <alternativeName>
        <fullName evidence="6">Toxin VapC</fullName>
    </alternativeName>
</protein>
<comment type="caution">
    <text evidence="8">The sequence shown here is derived from an EMBL/GenBank/DDBJ whole genome shotgun (WGS) entry which is preliminary data.</text>
</comment>
<reference evidence="8 9" key="1">
    <citation type="submission" date="2018-06" db="EMBL/GenBank/DDBJ databases">
        <title>Rhizobium wuzhouense sp. nov., isolated from roots of Oryza officinalis.</title>
        <authorList>
            <person name="Yuan T."/>
        </authorList>
    </citation>
    <scope>NUCLEOTIDE SEQUENCE [LARGE SCALE GENOMIC DNA]</scope>
    <source>
        <strain evidence="8 9">W44</strain>
    </source>
</reference>
<feature type="binding site" evidence="6">
    <location>
        <position position="99"/>
    </location>
    <ligand>
        <name>Mg(2+)</name>
        <dbReference type="ChEBI" id="CHEBI:18420"/>
    </ligand>
</feature>
<keyword evidence="6" id="KW-0800">Toxin</keyword>
<evidence type="ECO:0000256" key="2">
    <source>
        <dbReference type="ARBA" id="ARBA00022722"/>
    </source>
</evidence>
<dbReference type="EC" id="3.1.-.-" evidence="6"/>
<dbReference type="EMBL" id="QJRY01000006">
    <property type="protein sequence ID" value="PYB71726.1"/>
    <property type="molecule type" value="Genomic_DNA"/>
</dbReference>
<dbReference type="InterPro" id="IPR022907">
    <property type="entry name" value="VapC_family"/>
</dbReference>
<dbReference type="Pfam" id="PF01850">
    <property type="entry name" value="PIN"/>
    <property type="match status" value="1"/>
</dbReference>
<keyword evidence="1 6" id="KW-1277">Toxin-antitoxin system</keyword>
<dbReference type="InterPro" id="IPR002716">
    <property type="entry name" value="PIN_dom"/>
</dbReference>
<accession>A0ABX5NTE8</accession>
<dbReference type="RefSeq" id="WP_110792671.1">
    <property type="nucleotide sequence ID" value="NZ_QJRY01000006.1"/>
</dbReference>
<proteinExistence type="inferred from homology"/>
<keyword evidence="3 6" id="KW-0479">Metal-binding</keyword>
<dbReference type="HAMAP" id="MF_00265">
    <property type="entry name" value="VapC_Nob1"/>
    <property type="match status" value="1"/>
</dbReference>
<dbReference type="CDD" id="cd09873">
    <property type="entry name" value="PIN_Pae0151-like"/>
    <property type="match status" value="1"/>
</dbReference>
<name>A0ABX5NTE8_9HYPH</name>
<organism evidence="8 9">
    <name type="scientific">Rhizobium wuzhouense</name>
    <dbReference type="NCBI Taxonomy" id="1986026"/>
    <lineage>
        <taxon>Bacteria</taxon>
        <taxon>Pseudomonadati</taxon>
        <taxon>Pseudomonadota</taxon>
        <taxon>Alphaproteobacteria</taxon>
        <taxon>Hyphomicrobiales</taxon>
        <taxon>Rhizobiaceae</taxon>
        <taxon>Rhizobium/Agrobacterium group</taxon>
        <taxon>Rhizobium</taxon>
    </lineage>
</organism>
<keyword evidence="2 6" id="KW-0540">Nuclease</keyword>
<evidence type="ECO:0000256" key="5">
    <source>
        <dbReference type="ARBA" id="ARBA00022842"/>
    </source>
</evidence>
<evidence type="ECO:0000259" key="7">
    <source>
        <dbReference type="Pfam" id="PF01850"/>
    </source>
</evidence>
<dbReference type="InterPro" id="IPR051619">
    <property type="entry name" value="TypeII_TA_RNase_PINc/VapC"/>
</dbReference>
<comment type="function">
    <text evidence="6">Toxic component of a toxin-antitoxin (TA) system. An RNase.</text>
</comment>
<feature type="binding site" evidence="6">
    <location>
        <position position="6"/>
    </location>
    <ligand>
        <name>Mg(2+)</name>
        <dbReference type="ChEBI" id="CHEBI:18420"/>
    </ligand>
</feature>
<gene>
    <name evidence="6" type="primary">vapC</name>
    <name evidence="8" type="ORF">DMY87_16065</name>
</gene>
<evidence type="ECO:0000256" key="3">
    <source>
        <dbReference type="ARBA" id="ARBA00022723"/>
    </source>
</evidence>
<comment type="cofactor">
    <cofactor evidence="6">
        <name>Mg(2+)</name>
        <dbReference type="ChEBI" id="CHEBI:18420"/>
    </cofactor>
</comment>
<evidence type="ECO:0000313" key="9">
    <source>
        <dbReference type="Proteomes" id="UP000247536"/>
    </source>
</evidence>